<organism evidence="2 3">
    <name type="scientific">Lophiostoma macrostomum CBS 122681</name>
    <dbReference type="NCBI Taxonomy" id="1314788"/>
    <lineage>
        <taxon>Eukaryota</taxon>
        <taxon>Fungi</taxon>
        <taxon>Dikarya</taxon>
        <taxon>Ascomycota</taxon>
        <taxon>Pezizomycotina</taxon>
        <taxon>Dothideomycetes</taxon>
        <taxon>Pleosporomycetidae</taxon>
        <taxon>Pleosporales</taxon>
        <taxon>Lophiostomataceae</taxon>
        <taxon>Lophiostoma</taxon>
    </lineage>
</organism>
<dbReference type="Proteomes" id="UP000799324">
    <property type="component" value="Unassembled WGS sequence"/>
</dbReference>
<dbReference type="EMBL" id="MU004288">
    <property type="protein sequence ID" value="KAF2662989.1"/>
    <property type="molecule type" value="Genomic_DNA"/>
</dbReference>
<evidence type="ECO:0000313" key="2">
    <source>
        <dbReference type="EMBL" id="KAF2662989.1"/>
    </source>
</evidence>
<proteinExistence type="predicted"/>
<protein>
    <submittedName>
        <fullName evidence="2">Uncharacterized protein</fullName>
    </submittedName>
</protein>
<dbReference type="AlphaFoldDB" id="A0A6A6TSD5"/>
<feature type="compositionally biased region" description="Polar residues" evidence="1">
    <location>
        <begin position="82"/>
        <end position="109"/>
    </location>
</feature>
<reference evidence="2" key="1">
    <citation type="journal article" date="2020" name="Stud. Mycol.">
        <title>101 Dothideomycetes genomes: a test case for predicting lifestyles and emergence of pathogens.</title>
        <authorList>
            <person name="Haridas S."/>
            <person name="Albert R."/>
            <person name="Binder M."/>
            <person name="Bloem J."/>
            <person name="Labutti K."/>
            <person name="Salamov A."/>
            <person name="Andreopoulos B."/>
            <person name="Baker S."/>
            <person name="Barry K."/>
            <person name="Bills G."/>
            <person name="Bluhm B."/>
            <person name="Cannon C."/>
            <person name="Castanera R."/>
            <person name="Culley D."/>
            <person name="Daum C."/>
            <person name="Ezra D."/>
            <person name="Gonzalez J."/>
            <person name="Henrissat B."/>
            <person name="Kuo A."/>
            <person name="Liang C."/>
            <person name="Lipzen A."/>
            <person name="Lutzoni F."/>
            <person name="Magnuson J."/>
            <person name="Mondo S."/>
            <person name="Nolan M."/>
            <person name="Ohm R."/>
            <person name="Pangilinan J."/>
            <person name="Park H.-J."/>
            <person name="Ramirez L."/>
            <person name="Alfaro M."/>
            <person name="Sun H."/>
            <person name="Tritt A."/>
            <person name="Yoshinaga Y."/>
            <person name="Zwiers L.-H."/>
            <person name="Turgeon B."/>
            <person name="Goodwin S."/>
            <person name="Spatafora J."/>
            <person name="Crous P."/>
            <person name="Grigoriev I."/>
        </authorList>
    </citation>
    <scope>NUCLEOTIDE SEQUENCE</scope>
    <source>
        <strain evidence="2">CBS 122681</strain>
    </source>
</reference>
<gene>
    <name evidence="2" type="ORF">K491DRAFT_709637</name>
</gene>
<name>A0A6A6TSD5_9PLEO</name>
<feature type="region of interest" description="Disordered" evidence="1">
    <location>
        <begin position="48"/>
        <end position="115"/>
    </location>
</feature>
<evidence type="ECO:0000256" key="1">
    <source>
        <dbReference type="SAM" id="MobiDB-lite"/>
    </source>
</evidence>
<feature type="compositionally biased region" description="Polar residues" evidence="1">
    <location>
        <begin position="48"/>
        <end position="69"/>
    </location>
</feature>
<dbReference type="OrthoDB" id="3791893at2759"/>
<accession>A0A6A6TSD5</accession>
<keyword evidence="3" id="KW-1185">Reference proteome</keyword>
<evidence type="ECO:0000313" key="3">
    <source>
        <dbReference type="Proteomes" id="UP000799324"/>
    </source>
</evidence>
<sequence>MLATGAVFHSTVQPGEGSTNQSRAFHLLHQHHCLVVPLQMSTKRHNTNFAQSDSGRTGPPTTGMASKNLPQHDGPNDHRTHFTSMSPAVQRQNAMRSQTSTTPRASTTPIAPESAAPPNVVMDLLPWCTTHMRLSQDQVIALSDVAGSLKEVVLLALSAAVDQGAKEHLEGAVGVEAAAGIVDFCVDEWVAD</sequence>